<name>A9PC25_POPTR</name>
<evidence type="ECO:0000313" key="1">
    <source>
        <dbReference type="EMBL" id="ABK93928.1"/>
    </source>
</evidence>
<accession>A9PC25</accession>
<dbReference type="AlphaFoldDB" id="A9PC25"/>
<proteinExistence type="evidence at transcript level"/>
<sequence length="54" mass="6194">MGALDHLSGFFDCSSGSSKLKKRRQLQVRSTTTTLRSHPVSRLFKERNFIILIE</sequence>
<dbReference type="EMBL" id="EF145801">
    <property type="protein sequence ID" value="ABK93928.1"/>
    <property type="molecule type" value="mRNA"/>
</dbReference>
<reference evidence="1" key="1">
    <citation type="journal article" date="2008" name="BMC Genomics">
        <title>Analysis of 4,664 high-quality sequence-finished poplar full-length cDNA clones and their utility for the discovery of genes responding to insect feeding.</title>
        <authorList>
            <person name="Ralph S.G."/>
            <person name="Chun H.J."/>
            <person name="Cooper D."/>
            <person name="Kirkpatrick R."/>
            <person name="Kolosova N."/>
            <person name="Gunter L."/>
            <person name="Tuskan G.A."/>
            <person name="Douglas C.J."/>
            <person name="Holt R.A."/>
            <person name="Jones S.J."/>
            <person name="Marra M.A."/>
            <person name="Bohlmann J."/>
        </authorList>
    </citation>
    <scope>NUCLEOTIDE SEQUENCE</scope>
    <source>
        <tissue evidence="1">Phloem and cambium</tissue>
    </source>
</reference>
<organism evidence="1">
    <name type="scientific">Populus trichocarpa</name>
    <name type="common">Western balsam poplar</name>
    <name type="synonym">Populus balsamifera subsp. trichocarpa</name>
    <dbReference type="NCBI Taxonomy" id="3694"/>
    <lineage>
        <taxon>Eukaryota</taxon>
        <taxon>Viridiplantae</taxon>
        <taxon>Streptophyta</taxon>
        <taxon>Embryophyta</taxon>
        <taxon>Tracheophyta</taxon>
        <taxon>Spermatophyta</taxon>
        <taxon>Magnoliopsida</taxon>
        <taxon>eudicotyledons</taxon>
        <taxon>Gunneridae</taxon>
        <taxon>Pentapetalae</taxon>
        <taxon>rosids</taxon>
        <taxon>fabids</taxon>
        <taxon>Malpighiales</taxon>
        <taxon>Salicaceae</taxon>
        <taxon>Saliceae</taxon>
        <taxon>Populus</taxon>
    </lineage>
</organism>
<protein>
    <submittedName>
        <fullName evidence="1">Uncharacterized protein</fullName>
    </submittedName>
</protein>